<evidence type="ECO:0000259" key="2">
    <source>
        <dbReference type="PROSITE" id="PS50181"/>
    </source>
</evidence>
<keyword evidence="4" id="KW-1185">Reference proteome</keyword>
<dbReference type="AlphaFoldDB" id="A0ABC8M815"/>
<gene>
    <name evidence="3" type="ORF">ERUC_LOCUS44938</name>
</gene>
<dbReference type="PANTHER" id="PTHR32278:SF141">
    <property type="entry name" value="GENOME ASSEMBLY, CHROMOSOME: A02"/>
    <property type="match status" value="1"/>
</dbReference>
<evidence type="ECO:0000313" key="3">
    <source>
        <dbReference type="EMBL" id="CAH8392455.1"/>
    </source>
</evidence>
<dbReference type="PROSITE" id="PS50181">
    <property type="entry name" value="FBOX"/>
    <property type="match status" value="1"/>
</dbReference>
<dbReference type="InterPro" id="IPR025886">
    <property type="entry name" value="PP2-like"/>
</dbReference>
<evidence type="ECO:0000313" key="4">
    <source>
        <dbReference type="Proteomes" id="UP001642260"/>
    </source>
</evidence>
<accession>A0ABC8M815</accession>
<dbReference type="InterPro" id="IPR001810">
    <property type="entry name" value="F-box_dom"/>
</dbReference>
<feature type="region of interest" description="Disordered" evidence="1">
    <location>
        <begin position="252"/>
        <end position="272"/>
    </location>
</feature>
<dbReference type="EMBL" id="CAKOAT010996002">
    <property type="protein sequence ID" value="CAH8392455.1"/>
    <property type="molecule type" value="Genomic_DNA"/>
</dbReference>
<dbReference type="FunFam" id="1.20.1280.50:FF:000112">
    <property type="entry name" value="F-box protein PP2-B1"/>
    <property type="match status" value="1"/>
</dbReference>
<dbReference type="InterPro" id="IPR036047">
    <property type="entry name" value="F-box-like_dom_sf"/>
</dbReference>
<organism evidence="3 4">
    <name type="scientific">Eruca vesicaria subsp. sativa</name>
    <name type="common">Garden rocket</name>
    <name type="synonym">Eruca sativa</name>
    <dbReference type="NCBI Taxonomy" id="29727"/>
    <lineage>
        <taxon>Eukaryota</taxon>
        <taxon>Viridiplantae</taxon>
        <taxon>Streptophyta</taxon>
        <taxon>Embryophyta</taxon>
        <taxon>Tracheophyta</taxon>
        <taxon>Spermatophyta</taxon>
        <taxon>Magnoliopsida</taxon>
        <taxon>eudicotyledons</taxon>
        <taxon>Gunneridae</taxon>
        <taxon>Pentapetalae</taxon>
        <taxon>rosids</taxon>
        <taxon>malvids</taxon>
        <taxon>Brassicales</taxon>
        <taxon>Brassicaceae</taxon>
        <taxon>Brassiceae</taxon>
        <taxon>Eruca</taxon>
    </lineage>
</organism>
<dbReference type="CDD" id="cd22162">
    <property type="entry name" value="F-box_AtSKIP3-like"/>
    <property type="match status" value="1"/>
</dbReference>
<sequence length="327" mass="36674">MDQIQVGDSKCDGGSSRNDAVVSVGATSRFDTLPEDCISMVIYHTTPRDACVVATVSKTVKSAAESDLVWEKFIPPEHSSLVSRSSKKEIYLSLADDPVLIDDGKKSFWLEKASGKKCYMLSAMDLKITWSDSPAYWQWVTIPESKFEKVAELCNVCWFEIRGKISCSMLSKGTHYSVYLVFKRASSRSYGFDHTPIEAEVGFAGKEAKKTFVFLEPGDTDPRSGYGYSGVSLSAVSRAFRTRRPWMRFPREEVEGERESGGNAEEPKERGDKWREVKLGSFYISSEGCEEGDEVEIAIMETQMGQWKSGLVFQGIEIRPMKEEVTK</sequence>
<dbReference type="Pfam" id="PF14299">
    <property type="entry name" value="PP2"/>
    <property type="match status" value="1"/>
</dbReference>
<proteinExistence type="predicted"/>
<dbReference type="SUPFAM" id="SSF81383">
    <property type="entry name" value="F-box domain"/>
    <property type="match status" value="1"/>
</dbReference>
<reference evidence="3 4" key="1">
    <citation type="submission" date="2022-03" db="EMBL/GenBank/DDBJ databases">
        <authorList>
            <person name="Macdonald S."/>
            <person name="Ahmed S."/>
            <person name="Newling K."/>
        </authorList>
    </citation>
    <scope>NUCLEOTIDE SEQUENCE [LARGE SCALE GENOMIC DNA]</scope>
</reference>
<feature type="domain" description="F-box" evidence="2">
    <location>
        <begin position="27"/>
        <end position="73"/>
    </location>
</feature>
<dbReference type="Proteomes" id="UP001642260">
    <property type="component" value="Unassembled WGS sequence"/>
</dbReference>
<evidence type="ECO:0000256" key="1">
    <source>
        <dbReference type="SAM" id="MobiDB-lite"/>
    </source>
</evidence>
<dbReference type="PANTHER" id="PTHR32278">
    <property type="entry name" value="F-BOX DOMAIN-CONTAINING PROTEIN"/>
    <property type="match status" value="1"/>
</dbReference>
<protein>
    <recommendedName>
        <fullName evidence="2">F-box domain-containing protein</fullName>
    </recommendedName>
</protein>
<name>A0ABC8M815_ERUVS</name>
<comment type="caution">
    <text evidence="3">The sequence shown here is derived from an EMBL/GenBank/DDBJ whole genome shotgun (WGS) entry which is preliminary data.</text>
</comment>